<proteinExistence type="predicted"/>
<organism evidence="3 4">
    <name type="scientific">Oceanirhabdus seepicola</name>
    <dbReference type="NCBI Taxonomy" id="2828781"/>
    <lineage>
        <taxon>Bacteria</taxon>
        <taxon>Bacillati</taxon>
        <taxon>Bacillota</taxon>
        <taxon>Clostridia</taxon>
        <taxon>Eubacteriales</taxon>
        <taxon>Clostridiaceae</taxon>
        <taxon>Oceanirhabdus</taxon>
    </lineage>
</organism>
<keyword evidence="4" id="KW-1185">Reference proteome</keyword>
<name>A0A9J6NX39_9CLOT</name>
<reference evidence="3" key="2">
    <citation type="submission" date="2021-04" db="EMBL/GenBank/DDBJ databases">
        <authorList>
            <person name="Dong X."/>
        </authorList>
    </citation>
    <scope>NUCLEOTIDE SEQUENCE</scope>
    <source>
        <strain evidence="3">ZWT</strain>
    </source>
</reference>
<evidence type="ECO:0000313" key="3">
    <source>
        <dbReference type="EMBL" id="MCM1988189.1"/>
    </source>
</evidence>
<reference evidence="3" key="1">
    <citation type="journal article" date="2021" name="mSystems">
        <title>Bacteria and Archaea Synergistically Convert Glycine Betaine to Biogenic Methane in the Formosa Cold Seep of the South China Sea.</title>
        <authorList>
            <person name="Li L."/>
            <person name="Zhang W."/>
            <person name="Zhang S."/>
            <person name="Song L."/>
            <person name="Sun Q."/>
            <person name="Zhang H."/>
            <person name="Xiang H."/>
            <person name="Dong X."/>
        </authorList>
    </citation>
    <scope>NUCLEOTIDE SEQUENCE</scope>
    <source>
        <strain evidence="3">ZWT</strain>
    </source>
</reference>
<comment type="caution">
    <text evidence="3">The sequence shown here is derived from an EMBL/GenBank/DDBJ whole genome shotgun (WGS) entry which is preliminary data.</text>
</comment>
<feature type="transmembrane region" description="Helical" evidence="1">
    <location>
        <begin position="20"/>
        <end position="42"/>
    </location>
</feature>
<feature type="domain" description="Putative Flp pilus-assembly TadG-like N-terminal" evidence="2">
    <location>
        <begin position="15"/>
        <end position="61"/>
    </location>
</feature>
<dbReference type="InterPro" id="IPR028087">
    <property type="entry name" value="Tad_N"/>
</dbReference>
<dbReference type="Pfam" id="PF13400">
    <property type="entry name" value="Tad"/>
    <property type="match status" value="1"/>
</dbReference>
<evidence type="ECO:0000313" key="4">
    <source>
        <dbReference type="Proteomes" id="UP001056429"/>
    </source>
</evidence>
<gene>
    <name evidence="3" type="ORF">KDK92_00440</name>
</gene>
<evidence type="ECO:0000259" key="2">
    <source>
        <dbReference type="Pfam" id="PF13400"/>
    </source>
</evidence>
<dbReference type="RefSeq" id="WP_250857035.1">
    <property type="nucleotide sequence ID" value="NZ_JAGSOJ010000001.1"/>
</dbReference>
<keyword evidence="1" id="KW-0812">Transmembrane</keyword>
<dbReference type="Proteomes" id="UP001056429">
    <property type="component" value="Unassembled WGS sequence"/>
</dbReference>
<keyword evidence="1" id="KW-1133">Transmembrane helix</keyword>
<protein>
    <submittedName>
        <fullName evidence="3">Tad domain-containing protein</fullName>
    </submittedName>
</protein>
<dbReference type="AlphaFoldDB" id="A0A9J6NX39"/>
<dbReference type="EMBL" id="JAGSOJ010000001">
    <property type="protein sequence ID" value="MCM1988189.1"/>
    <property type="molecule type" value="Genomic_DNA"/>
</dbReference>
<evidence type="ECO:0000256" key="1">
    <source>
        <dbReference type="SAM" id="Phobius"/>
    </source>
</evidence>
<accession>A0A9J6NX39</accession>
<keyword evidence="1" id="KW-0472">Membrane</keyword>
<sequence length="308" mass="34077">MLLIKNNVLIKEENGSALPLFTLFLVIIIGIAGLVIDGGILYKTKSHLKKTVNAAVLSGAQELTNDSGSVNEVVLEILRAHNEENSLKEIVIETNNGYRLNVVLEKVVPLNFLKLFNIYSLPVKVSSTVQLFPMSRGSGAVPLGIDKNIPLEYLKEYTLKVDSGDSEYGNFGILALSGPGAKLYEQDLRYGFEGELKVGDIIETQTGNIEGKTRDSINFRINSCNHAINDYSHRDCSRIILVLVYAPHKIQSNQLKEVKITGFAYFYIKTPLDRHDSSITGYFIKRAGSGFGDKNITDNGAYTIRLTE</sequence>